<protein>
    <submittedName>
        <fullName evidence="3">TadE/TadG family type IV pilus assembly protein</fullName>
    </submittedName>
</protein>
<organism evidence="3 4">
    <name type="scientific">Roseibium porphyridii</name>
    <dbReference type="NCBI Taxonomy" id="2866279"/>
    <lineage>
        <taxon>Bacteria</taxon>
        <taxon>Pseudomonadati</taxon>
        <taxon>Pseudomonadota</taxon>
        <taxon>Alphaproteobacteria</taxon>
        <taxon>Hyphomicrobiales</taxon>
        <taxon>Stappiaceae</taxon>
        <taxon>Roseibium</taxon>
    </lineage>
</organism>
<keyword evidence="4" id="KW-1185">Reference proteome</keyword>
<name>A0ABY8F386_9HYPH</name>
<keyword evidence="1" id="KW-0472">Membrane</keyword>
<evidence type="ECO:0000259" key="2">
    <source>
        <dbReference type="Pfam" id="PF07811"/>
    </source>
</evidence>
<feature type="transmembrane region" description="Helical" evidence="1">
    <location>
        <begin position="25"/>
        <end position="45"/>
    </location>
</feature>
<gene>
    <name evidence="3" type="ORF">K1718_24445</name>
</gene>
<accession>A0ABY8F386</accession>
<evidence type="ECO:0000256" key="1">
    <source>
        <dbReference type="SAM" id="Phobius"/>
    </source>
</evidence>
<reference evidence="3 4" key="1">
    <citation type="submission" date="2023-03" db="EMBL/GenBank/DDBJ databases">
        <title>Roseibium porphyridii sp. nov. and Roseibium rhodosorbium sp. nov. isolated from marine algae, Porphyridium cruentum and Rhodosorus marinus, respectively.</title>
        <authorList>
            <person name="Lee M.W."/>
            <person name="Choi B.J."/>
            <person name="Lee J.K."/>
            <person name="Choi D.G."/>
            <person name="Baek J.H."/>
            <person name="Bayburt H."/>
            <person name="Kim J.M."/>
            <person name="Han D.M."/>
            <person name="Kim K.H."/>
            <person name="Jeon C.O."/>
        </authorList>
    </citation>
    <scope>NUCLEOTIDE SEQUENCE [LARGE SCALE GENOMIC DNA]</scope>
    <source>
        <strain evidence="3 4">KMA01</strain>
    </source>
</reference>
<dbReference type="Pfam" id="PF07811">
    <property type="entry name" value="TadE"/>
    <property type="match status" value="1"/>
</dbReference>
<sequence>MNARRPNPAQTIVSIWRRLQVDTRAVSAVEFALILPLMLIILIGMEEATGALNQDRKVSRIANSVTDLVAQAQTVDKNDLQGIMDLGEKILTPYPADTLDIVLASVTFDEDGDASVDWSLNKSGGEPWAPGAVPPVTLPGTVSVANTSIVVGQVSLTYTPTFAGIFTEVFDRDSAIDLGDTYYLRPRLTNTVACSDC</sequence>
<keyword evidence="1" id="KW-0812">Transmembrane</keyword>
<feature type="domain" description="TadE-like" evidence="2">
    <location>
        <begin position="26"/>
        <end position="55"/>
    </location>
</feature>
<dbReference type="EMBL" id="CP120863">
    <property type="protein sequence ID" value="WFE89269.1"/>
    <property type="molecule type" value="Genomic_DNA"/>
</dbReference>
<dbReference type="RefSeq" id="WP_265680517.1">
    <property type="nucleotide sequence ID" value="NZ_CP120863.1"/>
</dbReference>
<proteinExistence type="predicted"/>
<dbReference type="Proteomes" id="UP001209803">
    <property type="component" value="Chromosome"/>
</dbReference>
<keyword evidence="1" id="KW-1133">Transmembrane helix</keyword>
<dbReference type="InterPro" id="IPR012495">
    <property type="entry name" value="TadE-like_dom"/>
</dbReference>
<evidence type="ECO:0000313" key="3">
    <source>
        <dbReference type="EMBL" id="WFE89269.1"/>
    </source>
</evidence>
<evidence type="ECO:0000313" key="4">
    <source>
        <dbReference type="Proteomes" id="UP001209803"/>
    </source>
</evidence>